<reference evidence="2 3" key="1">
    <citation type="submission" date="2020-01" db="EMBL/GenBank/DDBJ databases">
        <title>Insect and environment-associated Actinomycetes.</title>
        <authorList>
            <person name="Currrie C."/>
            <person name="Chevrette M."/>
            <person name="Carlson C."/>
            <person name="Stubbendieck R."/>
            <person name="Wendt-Pienkowski E."/>
        </authorList>
    </citation>
    <scope>NUCLEOTIDE SEQUENCE [LARGE SCALE GENOMIC DNA]</scope>
    <source>
        <strain evidence="2 3">SID11342</strain>
    </source>
</reference>
<dbReference type="CDD" id="cd00093">
    <property type="entry name" value="HTH_XRE"/>
    <property type="match status" value="1"/>
</dbReference>
<dbReference type="RefSeq" id="WP_164350130.1">
    <property type="nucleotide sequence ID" value="NZ_JAAGLQ010000699.1"/>
</dbReference>
<dbReference type="Gene3D" id="1.10.260.40">
    <property type="entry name" value="lambda repressor-like DNA-binding domains"/>
    <property type="match status" value="1"/>
</dbReference>
<evidence type="ECO:0000313" key="2">
    <source>
        <dbReference type="EMBL" id="NEA20321.1"/>
    </source>
</evidence>
<proteinExistence type="predicted"/>
<gene>
    <name evidence="2" type="ORF">G3I29_33710</name>
</gene>
<dbReference type="InterPro" id="IPR001387">
    <property type="entry name" value="Cro/C1-type_HTH"/>
</dbReference>
<evidence type="ECO:0000259" key="1">
    <source>
        <dbReference type="PROSITE" id="PS50943"/>
    </source>
</evidence>
<evidence type="ECO:0000313" key="3">
    <source>
        <dbReference type="Proteomes" id="UP000471293"/>
    </source>
</evidence>
<name>A0A6N9U942_STRHA</name>
<organism evidence="2 3">
    <name type="scientific">Streptomyces halstedii</name>
    <dbReference type="NCBI Taxonomy" id="1944"/>
    <lineage>
        <taxon>Bacteria</taxon>
        <taxon>Bacillati</taxon>
        <taxon>Actinomycetota</taxon>
        <taxon>Actinomycetes</taxon>
        <taxon>Kitasatosporales</taxon>
        <taxon>Streptomycetaceae</taxon>
        <taxon>Streptomyces</taxon>
    </lineage>
</organism>
<sequence>MVNRKELNPDAGPAAAFGARLRSAREARGWNQDEFGVRIGYSGRHVSGVETGHKPPTRRFSLATDTALGLEGTDDSFERAWRDLRHGVLLQGFPEYVRLEGRAVEIKFFEVGVIPGLLQTSAYAQALDASAVARGAITPDQAEERFSLLLDRQAALMRPVPPLMVAVLDESCVRRPVGGAAAMDAQLQHLIDFAERPNTMLQLAPYSLGEHRPFNRLVNLLTLADRSVVSYVESQTRGHLDRELASAVPLMRDYHQLQAMSLSQTASVEMLHQLRKDTP</sequence>
<dbReference type="SUPFAM" id="SSF47413">
    <property type="entry name" value="lambda repressor-like DNA-binding domains"/>
    <property type="match status" value="1"/>
</dbReference>
<dbReference type="GO" id="GO:0003677">
    <property type="term" value="F:DNA binding"/>
    <property type="evidence" value="ECO:0007669"/>
    <property type="project" value="InterPro"/>
</dbReference>
<protein>
    <submittedName>
        <fullName evidence="2">Helix-turn-helix domain-containing protein</fullName>
    </submittedName>
</protein>
<dbReference type="Pfam" id="PF19054">
    <property type="entry name" value="DUF5753"/>
    <property type="match status" value="1"/>
</dbReference>
<dbReference type="SMART" id="SM00530">
    <property type="entry name" value="HTH_XRE"/>
    <property type="match status" value="1"/>
</dbReference>
<dbReference type="Pfam" id="PF13560">
    <property type="entry name" value="HTH_31"/>
    <property type="match status" value="1"/>
</dbReference>
<dbReference type="EMBL" id="JAAGLQ010000699">
    <property type="protein sequence ID" value="NEA20321.1"/>
    <property type="molecule type" value="Genomic_DNA"/>
</dbReference>
<comment type="caution">
    <text evidence="2">The sequence shown here is derived from an EMBL/GenBank/DDBJ whole genome shotgun (WGS) entry which is preliminary data.</text>
</comment>
<dbReference type="Proteomes" id="UP000471293">
    <property type="component" value="Unassembled WGS sequence"/>
</dbReference>
<dbReference type="InterPro" id="IPR010982">
    <property type="entry name" value="Lambda_DNA-bd_dom_sf"/>
</dbReference>
<feature type="domain" description="HTH cro/C1-type" evidence="1">
    <location>
        <begin position="21"/>
        <end position="57"/>
    </location>
</feature>
<dbReference type="PROSITE" id="PS50943">
    <property type="entry name" value="HTH_CROC1"/>
    <property type="match status" value="1"/>
</dbReference>
<dbReference type="InterPro" id="IPR043917">
    <property type="entry name" value="DUF5753"/>
</dbReference>
<dbReference type="AlphaFoldDB" id="A0A6N9U942"/>
<accession>A0A6N9U942</accession>